<dbReference type="AlphaFoldDB" id="A0A178IKI5"/>
<organism evidence="3 4">
    <name type="scientific">Termitidicoccus mucosus</name>
    <dbReference type="NCBI Taxonomy" id="1184151"/>
    <lineage>
        <taxon>Bacteria</taxon>
        <taxon>Pseudomonadati</taxon>
        <taxon>Verrucomicrobiota</taxon>
        <taxon>Opitutia</taxon>
        <taxon>Opitutales</taxon>
        <taxon>Opitutaceae</taxon>
        <taxon>Termitidicoccus</taxon>
    </lineage>
</organism>
<keyword evidence="1 2" id="KW-0732">Signal</keyword>
<dbReference type="PANTHER" id="PTHR44103">
    <property type="entry name" value="PROPROTEIN CONVERTASE P"/>
    <property type="match status" value="1"/>
</dbReference>
<sequence length="818" mass="90378">MRKSIVLPCAFALLFPVLLPARSECNLDNAVIRFGPAHKLVYGDPDTVAPLKVADTTVDWNRKGERGARWGKGYWVPSGRIIDGRDIMIADKTAPVDGATGDLDGDGRMELVVAKNNRFWCLKDASVSGRRHFPEASGSYLKFVYGNDLMLPDVFPGHEHRHTHSVRIALGDWDGDGLTDLIVVSSFLGINPWDGGPGGITRYMPADFTGEGRGWIGDHWVFGPTRLTVWWYKNVGKKGEPLFADASLISAGNPSRPLLFTGYLHAVATPIDWNNDGRTDLLVSADNRVMLYLNTSAGGEPVLDNGRELTFDGSPRINLMKNAAPYRDQDGVMRIRFSSWSMLLEARQLGAERPFDFTAAEPVLFKNPPMFLDSFPVPNAVDWDGDGKLDLLVGYQDGAVHFFRNLSKDGGPGHWAPPADLEADGKPLLKYLQNPRSKQGPAERLWGYTAPVAIDFDGDGDLDLVSGNSSENFFYFENTGARTAPRLTARGPLMMTNGNPIETAWRTRPAIADFNDDGAPDIVGQAPSGLLTIWWGRKGKDAPLFSEPETLYDAKGFPFLVATTSHSGGRSVFSVARWNAKKLPDLLMSPFFSARTEFIPFFKNLGFHDGRLLFELRWRQVAREGHVSKSLFSHYRMLEPACFGPDNKPGAIAGVDDGDMYYWGAPTEEPFDDKPLQHYINSATAKFDPSVPCATVDVPSPFGSVEALKEGAPVFNNRPYKFGPLPEIMKNRSYVLSPEEARYVVGASDGMLYVLVPRADGPRREIMVPAMQERGFEVVKHPAVRVYGEGAEGEAVIMQKKINKGARIILSSWAVFFY</sequence>
<gene>
    <name evidence="3" type="ORF">AW736_10555</name>
</gene>
<dbReference type="Gene3D" id="2.130.10.130">
    <property type="entry name" value="Integrin alpha, N-terminal"/>
    <property type="match status" value="2"/>
</dbReference>
<dbReference type="InterPro" id="IPR013517">
    <property type="entry name" value="FG-GAP"/>
</dbReference>
<comment type="caution">
    <text evidence="3">The sequence shown here is derived from an EMBL/GenBank/DDBJ whole genome shotgun (WGS) entry which is preliminary data.</text>
</comment>
<dbReference type="EMBL" id="LRRQ01000076">
    <property type="protein sequence ID" value="OAM89765.1"/>
    <property type="molecule type" value="Genomic_DNA"/>
</dbReference>
<dbReference type="Proteomes" id="UP000078486">
    <property type="component" value="Unassembled WGS sequence"/>
</dbReference>
<dbReference type="PANTHER" id="PTHR44103:SF1">
    <property type="entry name" value="PROPROTEIN CONVERTASE P"/>
    <property type="match status" value="1"/>
</dbReference>
<feature type="chain" id="PRO_5008088985" description="ASPIC/UnbV domain-containing protein" evidence="2">
    <location>
        <begin position="22"/>
        <end position="818"/>
    </location>
</feature>
<evidence type="ECO:0000256" key="1">
    <source>
        <dbReference type="ARBA" id="ARBA00022729"/>
    </source>
</evidence>
<dbReference type="Pfam" id="PF13517">
    <property type="entry name" value="FG-GAP_3"/>
    <property type="match status" value="1"/>
</dbReference>
<evidence type="ECO:0000256" key="2">
    <source>
        <dbReference type="SAM" id="SignalP"/>
    </source>
</evidence>
<proteinExistence type="predicted"/>
<evidence type="ECO:0000313" key="4">
    <source>
        <dbReference type="Proteomes" id="UP000078486"/>
    </source>
</evidence>
<evidence type="ECO:0008006" key="5">
    <source>
        <dbReference type="Google" id="ProtNLM"/>
    </source>
</evidence>
<evidence type="ECO:0000313" key="3">
    <source>
        <dbReference type="EMBL" id="OAM89765.1"/>
    </source>
</evidence>
<accession>A0A178IKI5</accession>
<protein>
    <recommendedName>
        <fullName evidence="5">ASPIC/UnbV domain-containing protein</fullName>
    </recommendedName>
</protein>
<keyword evidence="4" id="KW-1185">Reference proteome</keyword>
<dbReference type="InterPro" id="IPR028994">
    <property type="entry name" value="Integrin_alpha_N"/>
</dbReference>
<dbReference type="SUPFAM" id="SSF69318">
    <property type="entry name" value="Integrin alpha N-terminal domain"/>
    <property type="match status" value="1"/>
</dbReference>
<dbReference type="STRING" id="1184151.AW736_10555"/>
<feature type="signal peptide" evidence="2">
    <location>
        <begin position="1"/>
        <end position="21"/>
    </location>
</feature>
<name>A0A178IKI5_9BACT</name>
<reference evidence="3 4" key="1">
    <citation type="submission" date="2016-01" db="EMBL/GenBank/DDBJ databases">
        <title>High potential of lignocellulose degradation of a new Verrucomicrobia species.</title>
        <authorList>
            <person name="Wang Y."/>
            <person name="Shi Y."/>
            <person name="Qiu Z."/>
            <person name="Liu S."/>
            <person name="Yang H."/>
        </authorList>
    </citation>
    <scope>NUCLEOTIDE SEQUENCE [LARGE SCALE GENOMIC DNA]</scope>
    <source>
        <strain evidence="3 4">TSB47</strain>
    </source>
</reference>